<accession>A0A6A4SJL1</accession>
<sequence>MSRMRRQIRRYQIREPGSVPRVRRRLFSDCDSTVNKPNLRRRETLVFSVECLRSSGLHSVQRPPGRRPYADEEKIEQTASFEPFTYVHVKNPANLLLNIVGPASSAIGLLRLPYIFIFIFISISISFIARGDDKKLLRNEKQQQLKNRSLNGISLLGLNVCRCYQELKSPKLLLALDFLAADAAPLVDGPLVDGPLVDAPLSSSAAERFLKKSRVGISTHLHNQQSTFVHNE</sequence>
<name>A0A6A4SJL1_SCOMX</name>
<evidence type="ECO:0000313" key="2">
    <source>
        <dbReference type="EMBL" id="KAF0034313.1"/>
    </source>
</evidence>
<dbReference type="Proteomes" id="UP000438429">
    <property type="component" value="Unassembled WGS sequence"/>
</dbReference>
<dbReference type="AlphaFoldDB" id="A0A6A4SJL1"/>
<keyword evidence="1" id="KW-0812">Transmembrane</keyword>
<proteinExistence type="predicted"/>
<evidence type="ECO:0000256" key="1">
    <source>
        <dbReference type="SAM" id="Phobius"/>
    </source>
</evidence>
<dbReference type="EMBL" id="VEVO01000012">
    <property type="protein sequence ID" value="KAF0034313.1"/>
    <property type="molecule type" value="Genomic_DNA"/>
</dbReference>
<gene>
    <name evidence="2" type="ORF">F2P81_014379</name>
</gene>
<organism evidence="2 3">
    <name type="scientific">Scophthalmus maximus</name>
    <name type="common">Turbot</name>
    <name type="synonym">Psetta maxima</name>
    <dbReference type="NCBI Taxonomy" id="52904"/>
    <lineage>
        <taxon>Eukaryota</taxon>
        <taxon>Metazoa</taxon>
        <taxon>Chordata</taxon>
        <taxon>Craniata</taxon>
        <taxon>Vertebrata</taxon>
        <taxon>Euteleostomi</taxon>
        <taxon>Actinopterygii</taxon>
        <taxon>Neopterygii</taxon>
        <taxon>Teleostei</taxon>
        <taxon>Neoteleostei</taxon>
        <taxon>Acanthomorphata</taxon>
        <taxon>Carangaria</taxon>
        <taxon>Pleuronectiformes</taxon>
        <taxon>Pleuronectoidei</taxon>
        <taxon>Scophthalmidae</taxon>
        <taxon>Scophthalmus</taxon>
    </lineage>
</organism>
<reference evidence="2 3" key="1">
    <citation type="submission" date="2019-06" db="EMBL/GenBank/DDBJ databases">
        <title>Draft genomes of female and male turbot (Scophthalmus maximus).</title>
        <authorList>
            <person name="Xu H."/>
            <person name="Xu X.-W."/>
            <person name="Shao C."/>
            <person name="Chen S."/>
        </authorList>
    </citation>
    <scope>NUCLEOTIDE SEQUENCE [LARGE SCALE GENOMIC DNA]</scope>
    <source>
        <strain evidence="2">Ysfricsl-2016a</strain>
        <tissue evidence="2">Blood</tissue>
    </source>
</reference>
<feature type="transmembrane region" description="Helical" evidence="1">
    <location>
        <begin position="112"/>
        <end position="129"/>
    </location>
</feature>
<comment type="caution">
    <text evidence="2">The sequence shown here is derived from an EMBL/GenBank/DDBJ whole genome shotgun (WGS) entry which is preliminary data.</text>
</comment>
<protein>
    <submittedName>
        <fullName evidence="2">Uncharacterized protein</fullName>
    </submittedName>
</protein>
<evidence type="ECO:0000313" key="3">
    <source>
        <dbReference type="Proteomes" id="UP000438429"/>
    </source>
</evidence>
<keyword evidence="1" id="KW-1133">Transmembrane helix</keyword>
<keyword evidence="1" id="KW-0472">Membrane</keyword>